<proteinExistence type="predicted"/>
<name>A0AAV9GDN9_9PEZI</name>
<dbReference type="SUPFAM" id="SSF48403">
    <property type="entry name" value="Ankyrin repeat"/>
    <property type="match status" value="1"/>
</dbReference>
<dbReference type="Proteomes" id="UP001321760">
    <property type="component" value="Unassembled WGS sequence"/>
</dbReference>
<gene>
    <name evidence="1" type="ORF">QBC34DRAFT_428117</name>
</gene>
<dbReference type="EMBL" id="MU865956">
    <property type="protein sequence ID" value="KAK4446543.1"/>
    <property type="molecule type" value="Genomic_DNA"/>
</dbReference>
<dbReference type="PANTHER" id="PTHR46224">
    <property type="entry name" value="ANKYRIN REPEAT FAMILY PROTEIN"/>
    <property type="match status" value="1"/>
</dbReference>
<comment type="caution">
    <text evidence="1">The sequence shown here is derived from an EMBL/GenBank/DDBJ whole genome shotgun (WGS) entry which is preliminary data.</text>
</comment>
<evidence type="ECO:0000313" key="1">
    <source>
        <dbReference type="EMBL" id="KAK4446543.1"/>
    </source>
</evidence>
<keyword evidence="2" id="KW-1185">Reference proteome</keyword>
<reference evidence="1" key="1">
    <citation type="journal article" date="2023" name="Mol. Phylogenet. Evol.">
        <title>Genome-scale phylogeny and comparative genomics of the fungal order Sordariales.</title>
        <authorList>
            <person name="Hensen N."/>
            <person name="Bonometti L."/>
            <person name="Westerberg I."/>
            <person name="Brannstrom I.O."/>
            <person name="Guillou S."/>
            <person name="Cros-Aarteil S."/>
            <person name="Calhoun S."/>
            <person name="Haridas S."/>
            <person name="Kuo A."/>
            <person name="Mondo S."/>
            <person name="Pangilinan J."/>
            <person name="Riley R."/>
            <person name="LaButti K."/>
            <person name="Andreopoulos B."/>
            <person name="Lipzen A."/>
            <person name="Chen C."/>
            <person name="Yan M."/>
            <person name="Daum C."/>
            <person name="Ng V."/>
            <person name="Clum A."/>
            <person name="Steindorff A."/>
            <person name="Ohm R.A."/>
            <person name="Martin F."/>
            <person name="Silar P."/>
            <person name="Natvig D.O."/>
            <person name="Lalanne C."/>
            <person name="Gautier V."/>
            <person name="Ament-Velasquez S.L."/>
            <person name="Kruys A."/>
            <person name="Hutchinson M.I."/>
            <person name="Powell A.J."/>
            <person name="Barry K."/>
            <person name="Miller A.N."/>
            <person name="Grigoriev I.V."/>
            <person name="Debuchy R."/>
            <person name="Gladieux P."/>
            <person name="Hiltunen Thoren M."/>
            <person name="Johannesson H."/>
        </authorList>
    </citation>
    <scope>NUCLEOTIDE SEQUENCE</scope>
    <source>
        <strain evidence="1">PSN243</strain>
    </source>
</reference>
<dbReference type="InterPro" id="IPR036770">
    <property type="entry name" value="Ankyrin_rpt-contain_sf"/>
</dbReference>
<reference evidence="1" key="2">
    <citation type="submission" date="2023-05" db="EMBL/GenBank/DDBJ databases">
        <authorList>
            <consortium name="Lawrence Berkeley National Laboratory"/>
            <person name="Steindorff A."/>
            <person name="Hensen N."/>
            <person name="Bonometti L."/>
            <person name="Westerberg I."/>
            <person name="Brannstrom I.O."/>
            <person name="Guillou S."/>
            <person name="Cros-Aarteil S."/>
            <person name="Calhoun S."/>
            <person name="Haridas S."/>
            <person name="Kuo A."/>
            <person name="Mondo S."/>
            <person name="Pangilinan J."/>
            <person name="Riley R."/>
            <person name="Labutti K."/>
            <person name="Andreopoulos B."/>
            <person name="Lipzen A."/>
            <person name="Chen C."/>
            <person name="Yanf M."/>
            <person name="Daum C."/>
            <person name="Ng V."/>
            <person name="Clum A."/>
            <person name="Ohm R."/>
            <person name="Martin F."/>
            <person name="Silar P."/>
            <person name="Natvig D."/>
            <person name="Lalanne C."/>
            <person name="Gautier V."/>
            <person name="Ament-Velasquez S.L."/>
            <person name="Kruys A."/>
            <person name="Hutchinson M.I."/>
            <person name="Powell A.J."/>
            <person name="Barry K."/>
            <person name="Miller A.N."/>
            <person name="Grigoriev I.V."/>
            <person name="Debuchy R."/>
            <person name="Gladieux P."/>
            <person name="Thoren M.H."/>
            <person name="Johannesson H."/>
        </authorList>
    </citation>
    <scope>NUCLEOTIDE SEQUENCE</scope>
    <source>
        <strain evidence="1">PSN243</strain>
    </source>
</reference>
<sequence>MNPFQRFPPEICFARVMRLRLVSRQFRDYTYDAIFRLRLLNHFDVAFVGGLHRPIEGWRNYVVSYVAYQAKRERRTTSHAGRIYRAAQALCEEDGNATEEAVATCVRALCPLAMLCHPSILRRAPDMKLHAPTECELQHDIDVAAIYLSRMAHVERLVAKKGLAFVQNLAGSAFGGAFMAAVGSGNVEMANLVLQRKPKQDGTPGRPDEFELCYLLAFAASYGHRHLFDFAVDSLLNAAEFHSLSDLIFVLEHGLSTPCPDIYERLVALLGRLSHGPEWPVSLLGRLSHGTEPGRDYSRRLAMSIHDREFDLARHCLGKVVAANDNSDLGKEAFQRVIQHALCRAVHVGSEEMMTLLLNTGVELSQQDLSRLLRCAVWKGRIPIARNLLNLGADPNHEQPAIIAIAILKEHMPMFRLLREHGARLDTLETGGWAMAAAQQHGLDSMVDLLIREGADKDVVVDQPAGGFELQLSSSTARFDWGFYLGIY</sequence>
<dbReference type="AlphaFoldDB" id="A0AAV9GDN9"/>
<evidence type="ECO:0008006" key="3">
    <source>
        <dbReference type="Google" id="ProtNLM"/>
    </source>
</evidence>
<evidence type="ECO:0000313" key="2">
    <source>
        <dbReference type="Proteomes" id="UP001321760"/>
    </source>
</evidence>
<accession>A0AAV9GDN9</accession>
<dbReference type="InterPro" id="IPR051616">
    <property type="entry name" value="Cul2-RING_E3_ligase_SR"/>
</dbReference>
<dbReference type="Gene3D" id="1.25.40.20">
    <property type="entry name" value="Ankyrin repeat-containing domain"/>
    <property type="match status" value="1"/>
</dbReference>
<protein>
    <recommendedName>
        <fullName evidence="3">Ankyrin</fullName>
    </recommendedName>
</protein>
<dbReference type="PANTHER" id="PTHR46224:SF64">
    <property type="entry name" value="IQ MOTIF AND ANKYRIN REPEAT DOMAIN-CONTAINING PROTEIN 1"/>
    <property type="match status" value="1"/>
</dbReference>
<organism evidence="1 2">
    <name type="scientific">Podospora aff. communis PSN243</name>
    <dbReference type="NCBI Taxonomy" id="3040156"/>
    <lineage>
        <taxon>Eukaryota</taxon>
        <taxon>Fungi</taxon>
        <taxon>Dikarya</taxon>
        <taxon>Ascomycota</taxon>
        <taxon>Pezizomycotina</taxon>
        <taxon>Sordariomycetes</taxon>
        <taxon>Sordariomycetidae</taxon>
        <taxon>Sordariales</taxon>
        <taxon>Podosporaceae</taxon>
        <taxon>Podospora</taxon>
    </lineage>
</organism>